<name>A0ABT3Z816_9HYPH</name>
<dbReference type="InterPro" id="IPR027417">
    <property type="entry name" value="P-loop_NTPase"/>
</dbReference>
<dbReference type="InterPro" id="IPR050168">
    <property type="entry name" value="AAA_ATPase_domain"/>
</dbReference>
<evidence type="ECO:0000313" key="4">
    <source>
        <dbReference type="Proteomes" id="UP001073227"/>
    </source>
</evidence>
<dbReference type="PROSITE" id="PS00674">
    <property type="entry name" value="AAA"/>
    <property type="match status" value="1"/>
</dbReference>
<evidence type="ECO:0000259" key="2">
    <source>
        <dbReference type="SMART" id="SM00382"/>
    </source>
</evidence>
<dbReference type="PANTHER" id="PTHR23077:SF198">
    <property type="entry name" value="ATP-DEPENDENT ZINC METALLOPROTEASE FTSH"/>
    <property type="match status" value="1"/>
</dbReference>
<comment type="caution">
    <text evidence="3">The sequence shown here is derived from an EMBL/GenBank/DDBJ whole genome shotgun (WGS) entry which is preliminary data.</text>
</comment>
<feature type="domain" description="AAA+ ATPase" evidence="2">
    <location>
        <begin position="196"/>
        <end position="335"/>
    </location>
</feature>
<proteinExistence type="inferred from homology"/>
<dbReference type="InterPro" id="IPR003593">
    <property type="entry name" value="AAA+_ATPase"/>
</dbReference>
<keyword evidence="1" id="KW-0547">Nucleotide-binding</keyword>
<dbReference type="Gene3D" id="3.40.50.300">
    <property type="entry name" value="P-loop containing nucleotide triphosphate hydrolases"/>
    <property type="match status" value="1"/>
</dbReference>
<dbReference type="EMBL" id="JAOVZR010000001">
    <property type="protein sequence ID" value="MCY0147926.1"/>
    <property type="molecule type" value="Genomic_DNA"/>
</dbReference>
<gene>
    <name evidence="3" type="ORF">OEG84_09435</name>
</gene>
<dbReference type="SMART" id="SM00382">
    <property type="entry name" value="AAA"/>
    <property type="match status" value="1"/>
</dbReference>
<sequence>MAALLVPKNSDINHYSEAARWLLDAPRRERMIGGHDYEVIVLDEGRSRDSTTDRLEGLHKKMRVVVLVSSLDQLSNELKIMADFVGTLPPPTSTDIQVAAKRMGFGSIRNEDASFLASQDMSRLSLAMRLGRPIEAVVDRLQQNPPIKKQTSAIHGQTEGPKLEDLSGYGDAKSWGLELAKDLADLRDRKVSWEDIDRGILLSGPPGSGKTSFASALARSCNASLVVGSAASWQAAGHLGDMLKEMRRAFSEAEKHAPAILFIDEFDSFGDRSTVVGDNSSYSRQVINALLESLDGMKKREGVVVVGATNFPELIDAALLRPGRLERHFVIAMPDDQTRDDIFKFFWGTNSRVRI</sequence>
<reference evidence="3" key="1">
    <citation type="submission" date="2022-10" db="EMBL/GenBank/DDBJ databases">
        <title>Hoeflea sp. G2-23, isolated from marine algae.</title>
        <authorList>
            <person name="Kristyanto S."/>
            <person name="Kim J.M."/>
            <person name="Jeon C.O."/>
        </authorList>
    </citation>
    <scope>NUCLEOTIDE SEQUENCE</scope>
    <source>
        <strain evidence="3">G2-23</strain>
    </source>
</reference>
<accession>A0ABT3Z816</accession>
<dbReference type="Proteomes" id="UP001073227">
    <property type="component" value="Unassembled WGS sequence"/>
</dbReference>
<comment type="similarity">
    <text evidence="1">Belongs to the AAA ATPase family.</text>
</comment>
<evidence type="ECO:0000313" key="3">
    <source>
        <dbReference type="EMBL" id="MCY0147926.1"/>
    </source>
</evidence>
<dbReference type="PANTHER" id="PTHR23077">
    <property type="entry name" value="AAA-FAMILY ATPASE"/>
    <property type="match status" value="1"/>
</dbReference>
<dbReference type="Gene3D" id="1.10.8.60">
    <property type="match status" value="1"/>
</dbReference>
<protein>
    <submittedName>
        <fullName evidence="3">AAA family ATPase</fullName>
    </submittedName>
</protein>
<evidence type="ECO:0000256" key="1">
    <source>
        <dbReference type="RuleBase" id="RU003651"/>
    </source>
</evidence>
<dbReference type="Pfam" id="PF00004">
    <property type="entry name" value="AAA"/>
    <property type="match status" value="1"/>
</dbReference>
<dbReference type="InterPro" id="IPR003959">
    <property type="entry name" value="ATPase_AAA_core"/>
</dbReference>
<organism evidence="3 4">
    <name type="scientific">Hoeflea algicola</name>
    <dbReference type="NCBI Taxonomy" id="2983763"/>
    <lineage>
        <taxon>Bacteria</taxon>
        <taxon>Pseudomonadati</taxon>
        <taxon>Pseudomonadota</taxon>
        <taxon>Alphaproteobacteria</taxon>
        <taxon>Hyphomicrobiales</taxon>
        <taxon>Rhizobiaceae</taxon>
        <taxon>Hoeflea</taxon>
    </lineage>
</organism>
<keyword evidence="4" id="KW-1185">Reference proteome</keyword>
<dbReference type="RefSeq" id="WP_267653519.1">
    <property type="nucleotide sequence ID" value="NZ_JAOVZR010000001.1"/>
</dbReference>
<dbReference type="SUPFAM" id="SSF52540">
    <property type="entry name" value="P-loop containing nucleoside triphosphate hydrolases"/>
    <property type="match status" value="1"/>
</dbReference>
<dbReference type="CDD" id="cd19481">
    <property type="entry name" value="RecA-like_protease"/>
    <property type="match status" value="1"/>
</dbReference>
<dbReference type="InterPro" id="IPR003960">
    <property type="entry name" value="ATPase_AAA_CS"/>
</dbReference>
<keyword evidence="1" id="KW-0067">ATP-binding</keyword>